<evidence type="ECO:0000256" key="6">
    <source>
        <dbReference type="SAM" id="MobiDB-lite"/>
    </source>
</evidence>
<dbReference type="EMBL" id="CABM01000043">
    <property type="protein sequence ID" value="CBH97504.1"/>
    <property type="molecule type" value="Genomic_DNA"/>
</dbReference>
<feature type="transmembrane region" description="Helical" evidence="7">
    <location>
        <begin position="30"/>
        <end position="50"/>
    </location>
</feature>
<dbReference type="PANTHER" id="PTHR30482:SF10">
    <property type="entry name" value="HIGH-AFFINITY BRANCHED-CHAIN AMINO ACID TRANSPORT PROTEIN BRAE"/>
    <property type="match status" value="1"/>
</dbReference>
<accession>E6PRE9</accession>
<organism evidence="8">
    <name type="scientific">mine drainage metagenome</name>
    <dbReference type="NCBI Taxonomy" id="410659"/>
    <lineage>
        <taxon>unclassified sequences</taxon>
        <taxon>metagenomes</taxon>
        <taxon>ecological metagenomes</taxon>
    </lineage>
</organism>
<keyword evidence="4 7" id="KW-1133">Transmembrane helix</keyword>
<evidence type="ECO:0000256" key="4">
    <source>
        <dbReference type="ARBA" id="ARBA00022989"/>
    </source>
</evidence>
<dbReference type="GO" id="GO:0015658">
    <property type="term" value="F:branched-chain amino acid transmembrane transporter activity"/>
    <property type="evidence" value="ECO:0007669"/>
    <property type="project" value="InterPro"/>
</dbReference>
<gene>
    <name evidence="8" type="ORF">CARN2_2976</name>
</gene>
<evidence type="ECO:0000256" key="7">
    <source>
        <dbReference type="SAM" id="Phobius"/>
    </source>
</evidence>
<dbReference type="GO" id="GO:0005886">
    <property type="term" value="C:plasma membrane"/>
    <property type="evidence" value="ECO:0007669"/>
    <property type="project" value="UniProtKB-SubCell"/>
</dbReference>
<name>E6PRE9_9ZZZZ</name>
<feature type="transmembrane region" description="Helical" evidence="7">
    <location>
        <begin position="57"/>
        <end position="77"/>
    </location>
</feature>
<feature type="transmembrane region" description="Helical" evidence="7">
    <location>
        <begin position="134"/>
        <end position="155"/>
    </location>
</feature>
<evidence type="ECO:0000256" key="3">
    <source>
        <dbReference type="ARBA" id="ARBA00022692"/>
    </source>
</evidence>
<reference evidence="8" key="1">
    <citation type="submission" date="2009-10" db="EMBL/GenBank/DDBJ databases">
        <title>Diversity of trophic interactions inside an arsenic-rich microbial ecosystem.</title>
        <authorList>
            <person name="Bertin P.N."/>
            <person name="Heinrich-Salmeron A."/>
            <person name="Pelletier E."/>
            <person name="Goulhen-Chollet F."/>
            <person name="Arsene-Ploetze F."/>
            <person name="Gallien S."/>
            <person name="Calteau A."/>
            <person name="Vallenet D."/>
            <person name="Casiot C."/>
            <person name="Chane-Woon-Ming B."/>
            <person name="Giloteaux L."/>
            <person name="Barakat M."/>
            <person name="Bonnefoy V."/>
            <person name="Bruneel O."/>
            <person name="Chandler M."/>
            <person name="Cleiss J."/>
            <person name="Duran R."/>
            <person name="Elbaz-Poulichet F."/>
            <person name="Fonknechten N."/>
            <person name="Lauga B."/>
            <person name="Mornico D."/>
            <person name="Ortet P."/>
            <person name="Schaeffer C."/>
            <person name="Siguier P."/>
            <person name="Alexander Thil Smith A."/>
            <person name="Van Dorsselaer A."/>
            <person name="Weissenbach J."/>
            <person name="Medigue C."/>
            <person name="Le Paslier D."/>
        </authorList>
    </citation>
    <scope>NUCLEOTIDE SEQUENCE</scope>
</reference>
<feature type="transmembrane region" description="Helical" evidence="7">
    <location>
        <begin position="83"/>
        <end position="104"/>
    </location>
</feature>
<feature type="transmembrane region" description="Helical" evidence="7">
    <location>
        <begin position="111"/>
        <end position="128"/>
    </location>
</feature>
<protein>
    <submittedName>
        <fullName evidence="8">Inner-membrane translocator</fullName>
    </submittedName>
</protein>
<evidence type="ECO:0000256" key="1">
    <source>
        <dbReference type="ARBA" id="ARBA00004651"/>
    </source>
</evidence>
<evidence type="ECO:0000256" key="2">
    <source>
        <dbReference type="ARBA" id="ARBA00022475"/>
    </source>
</evidence>
<feature type="transmembrane region" description="Helical" evidence="7">
    <location>
        <begin position="284"/>
        <end position="306"/>
    </location>
</feature>
<sequence length="344" mass="36677">MRKLKRTWPWLVPLGLALALPWLAGGNDYILSVLSLAYIYAIAALGLNLITGYTGQLNLAHAGFMAMGAYTVGILTVDHAVPFWWAFVLSGLIPAVLGVPIGWLSLRLRGHYFAIFTLCVGSIINLVIEKWDGLTHGVVGIIGIPVPPGLGALQFTTPRGQYNLTLACLVLMTWLMQRIVRSLVGRSFVAVRNSEPLAEALGIPLMRTKLLAFVLSVVYAGFAGGLYAGTVRFLGPDLANIAHTFDMVTAMLIGGIGTVAGPIVGSLVLPWVTQYLQFMQDYRMLVFGPLLVLLLIFLPAGIVGSLRNWQARRAAKTQDPAVAQPDAPAVPGQGAAAAPGCGHA</sequence>
<feature type="transmembrane region" description="Helical" evidence="7">
    <location>
        <begin position="162"/>
        <end position="180"/>
    </location>
</feature>
<feature type="transmembrane region" description="Helical" evidence="7">
    <location>
        <begin position="7"/>
        <end position="24"/>
    </location>
</feature>
<dbReference type="InterPro" id="IPR043428">
    <property type="entry name" value="LivM-like"/>
</dbReference>
<comment type="caution">
    <text evidence="8">The sequence shown here is derived from an EMBL/GenBank/DDBJ whole genome shotgun (WGS) entry which is preliminary data.</text>
</comment>
<feature type="region of interest" description="Disordered" evidence="6">
    <location>
        <begin position="317"/>
        <end position="344"/>
    </location>
</feature>
<feature type="compositionally biased region" description="Low complexity" evidence="6">
    <location>
        <begin position="318"/>
        <end position="344"/>
    </location>
</feature>
<dbReference type="Pfam" id="PF02653">
    <property type="entry name" value="BPD_transp_2"/>
    <property type="match status" value="1"/>
</dbReference>
<evidence type="ECO:0000313" key="8">
    <source>
        <dbReference type="EMBL" id="CBH97504.1"/>
    </source>
</evidence>
<keyword evidence="2" id="KW-1003">Cell membrane</keyword>
<evidence type="ECO:0000256" key="5">
    <source>
        <dbReference type="ARBA" id="ARBA00023136"/>
    </source>
</evidence>
<dbReference type="CDD" id="cd06581">
    <property type="entry name" value="TM_PBP1_LivM_like"/>
    <property type="match status" value="1"/>
</dbReference>
<dbReference type="PANTHER" id="PTHR30482">
    <property type="entry name" value="HIGH-AFFINITY BRANCHED-CHAIN AMINO ACID TRANSPORT SYSTEM PERMEASE"/>
    <property type="match status" value="1"/>
</dbReference>
<comment type="subcellular location">
    <subcellularLocation>
        <location evidence="1">Cell membrane</location>
        <topology evidence="1">Multi-pass membrane protein</topology>
    </subcellularLocation>
</comment>
<feature type="transmembrane region" description="Helical" evidence="7">
    <location>
        <begin position="210"/>
        <end position="235"/>
    </location>
</feature>
<dbReference type="AlphaFoldDB" id="E6PRE9"/>
<proteinExistence type="predicted"/>
<keyword evidence="3 7" id="KW-0812">Transmembrane</keyword>
<dbReference type="InterPro" id="IPR001851">
    <property type="entry name" value="ABC_transp_permease"/>
</dbReference>
<keyword evidence="5 7" id="KW-0472">Membrane</keyword>
<feature type="transmembrane region" description="Helical" evidence="7">
    <location>
        <begin position="247"/>
        <end position="272"/>
    </location>
</feature>